<dbReference type="InterPro" id="IPR000182">
    <property type="entry name" value="GNAT_dom"/>
</dbReference>
<dbReference type="STRING" id="1834191.A5886_001850"/>
<name>A0A242A7R8_9ENTE</name>
<evidence type="ECO:0000313" key="3">
    <source>
        <dbReference type="Proteomes" id="UP000195043"/>
    </source>
</evidence>
<dbReference type="Gene3D" id="3.40.630.30">
    <property type="match status" value="1"/>
</dbReference>
<gene>
    <name evidence="2" type="ORF">A5886_001850</name>
</gene>
<dbReference type="InterPro" id="IPR016181">
    <property type="entry name" value="Acyl_CoA_acyltransferase"/>
</dbReference>
<dbReference type="CDD" id="cd04301">
    <property type="entry name" value="NAT_SF"/>
    <property type="match status" value="1"/>
</dbReference>
<dbReference type="Pfam" id="PF00583">
    <property type="entry name" value="Acetyltransf_1"/>
    <property type="match status" value="1"/>
</dbReference>
<feature type="domain" description="N-acetyltransferase" evidence="1">
    <location>
        <begin position="14"/>
        <end position="157"/>
    </location>
</feature>
<evidence type="ECO:0000313" key="2">
    <source>
        <dbReference type="EMBL" id="OTN76771.1"/>
    </source>
</evidence>
<dbReference type="SUPFAM" id="SSF55729">
    <property type="entry name" value="Acyl-CoA N-acyltransferases (Nat)"/>
    <property type="match status" value="1"/>
</dbReference>
<dbReference type="GO" id="GO:0016747">
    <property type="term" value="F:acyltransferase activity, transferring groups other than amino-acyl groups"/>
    <property type="evidence" value="ECO:0007669"/>
    <property type="project" value="InterPro"/>
</dbReference>
<dbReference type="AlphaFoldDB" id="A0A242A7R8"/>
<dbReference type="OrthoDB" id="9786032at2"/>
<dbReference type="Proteomes" id="UP000195043">
    <property type="component" value="Unassembled WGS sequence"/>
</dbReference>
<organism evidence="2 3">
    <name type="scientific">Candidatus Enterococcus testudinis</name>
    <dbReference type="NCBI Taxonomy" id="1834191"/>
    <lineage>
        <taxon>Bacteria</taxon>
        <taxon>Bacillati</taxon>
        <taxon>Bacillota</taxon>
        <taxon>Bacilli</taxon>
        <taxon>Lactobacillales</taxon>
        <taxon>Enterococcaceae</taxon>
        <taxon>Enterococcus</taxon>
    </lineage>
</organism>
<dbReference type="PROSITE" id="PS51186">
    <property type="entry name" value="GNAT"/>
    <property type="match status" value="1"/>
</dbReference>
<protein>
    <recommendedName>
        <fullName evidence="1">N-acetyltransferase domain-containing protein</fullName>
    </recommendedName>
</protein>
<sequence length="160" mass="18311">MTISLIEANAKDLSIIYLIQKAAFRSLYETYQDERTSPFKETLEKLQRKFNQPNYHYFLIQRKEENIGFIKITMDIETETIRIAPIALLPVNQGKGYGKTALLLAESIFPARKAILSTIKEEAHLVHFYESCGYVLTDCASSDTAGMHFVYFEKTLNGDT</sequence>
<comment type="caution">
    <text evidence="2">The sequence shown here is derived from an EMBL/GenBank/DDBJ whole genome shotgun (WGS) entry which is preliminary data.</text>
</comment>
<keyword evidence="3" id="KW-1185">Reference proteome</keyword>
<evidence type="ECO:0000259" key="1">
    <source>
        <dbReference type="PROSITE" id="PS51186"/>
    </source>
</evidence>
<accession>A0A242A7R8</accession>
<reference evidence="2 3" key="1">
    <citation type="submission" date="2017-05" db="EMBL/GenBank/DDBJ databases">
        <title>The Genome Sequence of Enterococcus sp. 8G7_MSG3316.</title>
        <authorList>
            <consortium name="The Broad Institute Genomics Platform"/>
            <consortium name="The Broad Institute Genomic Center for Infectious Diseases"/>
            <person name="Earl A."/>
            <person name="Manson A."/>
            <person name="Schwartman J."/>
            <person name="Gilmore M."/>
            <person name="Abouelleil A."/>
            <person name="Cao P."/>
            <person name="Chapman S."/>
            <person name="Cusick C."/>
            <person name="Shea T."/>
            <person name="Young S."/>
            <person name="Neafsey D."/>
            <person name="Nusbaum C."/>
            <person name="Birren B."/>
        </authorList>
    </citation>
    <scope>NUCLEOTIDE SEQUENCE [LARGE SCALE GENOMIC DNA]</scope>
    <source>
        <strain evidence="2 3">8G7_MSG3316</strain>
    </source>
</reference>
<proteinExistence type="predicted"/>
<dbReference type="RefSeq" id="WP_086274766.1">
    <property type="nucleotide sequence ID" value="NZ_NGKU01000001.1"/>
</dbReference>
<dbReference type="EMBL" id="NGKU01000001">
    <property type="protein sequence ID" value="OTN76771.1"/>
    <property type="molecule type" value="Genomic_DNA"/>
</dbReference>